<evidence type="ECO:0000256" key="1">
    <source>
        <dbReference type="ARBA" id="ARBA00010688"/>
    </source>
</evidence>
<comment type="similarity">
    <text evidence="1 4">Belongs to the carbohydrate kinase PfkB family.</text>
</comment>
<dbReference type="InterPro" id="IPR002173">
    <property type="entry name" value="Carboh/pur_kinase_PfkB_CS"/>
</dbReference>
<dbReference type="EMBL" id="BAABBO010000010">
    <property type="protein sequence ID" value="GAA3964557.1"/>
    <property type="molecule type" value="Genomic_DNA"/>
</dbReference>
<dbReference type="SUPFAM" id="SSF53613">
    <property type="entry name" value="Ribokinase-like"/>
    <property type="match status" value="1"/>
</dbReference>
<name>A0ABP7PF56_9GAMM</name>
<keyword evidence="3 4" id="KW-0418">Kinase</keyword>
<keyword evidence="2 4" id="KW-0808">Transferase</keyword>
<proteinExistence type="inferred from homology"/>
<dbReference type="PROSITE" id="PS00584">
    <property type="entry name" value="PFKB_KINASES_2"/>
    <property type="match status" value="1"/>
</dbReference>
<evidence type="ECO:0000313" key="7">
    <source>
        <dbReference type="Proteomes" id="UP001501337"/>
    </source>
</evidence>
<evidence type="ECO:0000256" key="4">
    <source>
        <dbReference type="RuleBase" id="RU003704"/>
    </source>
</evidence>
<sequence>MSADARGPVWVVGGCSMDTIIHLDDLPTGASQTVMARESYQAVGGTGAGKALNLKALGLDVCLHTILANDAEGRTVEAVLAEAGIVLEVAAAKALDGSTTPTEQHVNLMLPDGHRLSIYTQPPAAQAATDWTDFAVRCADASIVVANILDYVRAALPAIRATGKPVWTDLHDYRDGAEYYEDFIEAADVIFLSDTNLDDYRATMERLITRAELVICTHGEAGATLLDKSGGWHSQVACTVDPVVDTNGAGDAFFSGFLKGYLLGYTTEDSLKLATACGALAVGSRSLRGEHLSIETAAALVAQQLS</sequence>
<evidence type="ECO:0000313" key="6">
    <source>
        <dbReference type="EMBL" id="GAA3964557.1"/>
    </source>
</evidence>
<gene>
    <name evidence="6" type="ORF">GCM10022278_22910</name>
</gene>
<dbReference type="PRINTS" id="PR00990">
    <property type="entry name" value="RIBOKINASE"/>
</dbReference>
<protein>
    <submittedName>
        <fullName evidence="6">Carbohydrate kinase family protein</fullName>
    </submittedName>
</protein>
<dbReference type="PANTHER" id="PTHR10584:SF166">
    <property type="entry name" value="RIBOKINASE"/>
    <property type="match status" value="1"/>
</dbReference>
<dbReference type="RefSeq" id="WP_344806443.1">
    <property type="nucleotide sequence ID" value="NZ_BAABBO010000010.1"/>
</dbReference>
<evidence type="ECO:0000259" key="5">
    <source>
        <dbReference type="Pfam" id="PF00294"/>
    </source>
</evidence>
<evidence type="ECO:0000256" key="2">
    <source>
        <dbReference type="ARBA" id="ARBA00022679"/>
    </source>
</evidence>
<dbReference type="Gene3D" id="3.40.1190.20">
    <property type="match status" value="1"/>
</dbReference>
<dbReference type="Proteomes" id="UP001501337">
    <property type="component" value="Unassembled WGS sequence"/>
</dbReference>
<feature type="domain" description="Carbohydrate kinase PfkB" evidence="5">
    <location>
        <begin position="11"/>
        <end position="287"/>
    </location>
</feature>
<organism evidence="6 7">
    <name type="scientific">Allohahella marinimesophila</name>
    <dbReference type="NCBI Taxonomy" id="1054972"/>
    <lineage>
        <taxon>Bacteria</taxon>
        <taxon>Pseudomonadati</taxon>
        <taxon>Pseudomonadota</taxon>
        <taxon>Gammaproteobacteria</taxon>
        <taxon>Oceanospirillales</taxon>
        <taxon>Hahellaceae</taxon>
        <taxon>Allohahella</taxon>
    </lineage>
</organism>
<reference evidence="7" key="1">
    <citation type="journal article" date="2019" name="Int. J. Syst. Evol. Microbiol.">
        <title>The Global Catalogue of Microorganisms (GCM) 10K type strain sequencing project: providing services to taxonomists for standard genome sequencing and annotation.</title>
        <authorList>
            <consortium name="The Broad Institute Genomics Platform"/>
            <consortium name="The Broad Institute Genome Sequencing Center for Infectious Disease"/>
            <person name="Wu L."/>
            <person name="Ma J."/>
        </authorList>
    </citation>
    <scope>NUCLEOTIDE SEQUENCE [LARGE SCALE GENOMIC DNA]</scope>
    <source>
        <strain evidence="7">JCM 17555</strain>
    </source>
</reference>
<dbReference type="PANTHER" id="PTHR10584">
    <property type="entry name" value="SUGAR KINASE"/>
    <property type="match status" value="1"/>
</dbReference>
<dbReference type="Pfam" id="PF00294">
    <property type="entry name" value="PfkB"/>
    <property type="match status" value="1"/>
</dbReference>
<keyword evidence="7" id="KW-1185">Reference proteome</keyword>
<dbReference type="InterPro" id="IPR002139">
    <property type="entry name" value="Ribo/fructo_kinase"/>
</dbReference>
<comment type="caution">
    <text evidence="6">The sequence shown here is derived from an EMBL/GenBank/DDBJ whole genome shotgun (WGS) entry which is preliminary data.</text>
</comment>
<dbReference type="GO" id="GO:0016301">
    <property type="term" value="F:kinase activity"/>
    <property type="evidence" value="ECO:0007669"/>
    <property type="project" value="UniProtKB-KW"/>
</dbReference>
<dbReference type="InterPro" id="IPR011611">
    <property type="entry name" value="PfkB_dom"/>
</dbReference>
<evidence type="ECO:0000256" key="3">
    <source>
        <dbReference type="ARBA" id="ARBA00022777"/>
    </source>
</evidence>
<dbReference type="InterPro" id="IPR029056">
    <property type="entry name" value="Ribokinase-like"/>
</dbReference>
<accession>A0ABP7PF56</accession>